<comment type="subcellular location">
    <subcellularLocation>
        <location evidence="8">Cell inner membrane</location>
        <topology evidence="8">Multi-pass membrane protein</topology>
    </subcellularLocation>
    <subcellularLocation>
        <location evidence="1">Cell membrane</location>
        <topology evidence="1">Multi-pass membrane protein</topology>
    </subcellularLocation>
</comment>
<dbReference type="InterPro" id="IPR004812">
    <property type="entry name" value="Efflux_drug-R_Bcr/CmlA"/>
</dbReference>
<evidence type="ECO:0000256" key="2">
    <source>
        <dbReference type="ARBA" id="ARBA00006236"/>
    </source>
</evidence>
<gene>
    <name evidence="10" type="ORF">ACFO6Q_12340</name>
</gene>
<evidence type="ECO:0000256" key="4">
    <source>
        <dbReference type="ARBA" id="ARBA00022475"/>
    </source>
</evidence>
<evidence type="ECO:0000256" key="3">
    <source>
        <dbReference type="ARBA" id="ARBA00022448"/>
    </source>
</evidence>
<dbReference type="Proteomes" id="UP001595886">
    <property type="component" value="Unassembled WGS sequence"/>
</dbReference>
<keyword evidence="3 8" id="KW-0813">Transport</keyword>
<protein>
    <recommendedName>
        <fullName evidence="8">Bcr/CflA family efflux transporter</fullName>
    </recommendedName>
</protein>
<evidence type="ECO:0000259" key="9">
    <source>
        <dbReference type="PROSITE" id="PS50850"/>
    </source>
</evidence>
<keyword evidence="5 8" id="KW-0812">Transmembrane</keyword>
<comment type="similarity">
    <text evidence="2 8">Belongs to the major facilitator superfamily. Bcr/CmlA family.</text>
</comment>
<feature type="transmembrane region" description="Helical" evidence="8">
    <location>
        <begin position="46"/>
        <end position="62"/>
    </location>
</feature>
<keyword evidence="7 8" id="KW-0472">Membrane</keyword>
<feature type="transmembrane region" description="Helical" evidence="8">
    <location>
        <begin position="212"/>
        <end position="238"/>
    </location>
</feature>
<feature type="domain" description="Major facilitator superfamily (MFS) profile" evidence="9">
    <location>
        <begin position="5"/>
        <end position="393"/>
    </location>
</feature>
<dbReference type="Pfam" id="PF07690">
    <property type="entry name" value="MFS_1"/>
    <property type="match status" value="1"/>
</dbReference>
<proteinExistence type="inferred from homology"/>
<sequence length="399" mass="42045">MRSDFFKTAAVLGLLTAIGPFAIDMYLPALPSIRAALHAGTGATQASLMVFFVMMGLAQLVYGPLSDIFGRKPLLYAGLVLFALGSIGCALATDIQTLIAFRVLQGLGASAGMVIGRAVVRDLHTGPDAAQMMSLLMLVFSVSPILAPLAGSLVIAWTDWRGIFWSVLVAALLGLVLLTLFLRETRHAHLRAGSTVRGALSAYRELLGDPSFLGMGFICAFGTSSFFAYLASSSFVLIEHYGLTPTQYSFFFSINAIAFIGAAQFNGLLARRFGLRRLARRAVAGYVGSMTALFALFALGIDSLAVLAVLLFVGYAFLGLVIPNVTVLALEEHGAIAGTASALIGTLQFLTGAIVMAIVSRFLDGTALPMVVGIAACALITFALARITLRGEPARAYAD</sequence>
<dbReference type="NCBIfam" id="TIGR00710">
    <property type="entry name" value="efflux_Bcr_CflA"/>
    <property type="match status" value="1"/>
</dbReference>
<dbReference type="Gene3D" id="1.20.1720.10">
    <property type="entry name" value="Multidrug resistance protein D"/>
    <property type="match status" value="1"/>
</dbReference>
<evidence type="ECO:0000256" key="7">
    <source>
        <dbReference type="ARBA" id="ARBA00023136"/>
    </source>
</evidence>
<evidence type="ECO:0000256" key="5">
    <source>
        <dbReference type="ARBA" id="ARBA00022692"/>
    </source>
</evidence>
<keyword evidence="11" id="KW-1185">Reference proteome</keyword>
<dbReference type="InterPro" id="IPR020846">
    <property type="entry name" value="MFS_dom"/>
</dbReference>
<evidence type="ECO:0000256" key="6">
    <source>
        <dbReference type="ARBA" id="ARBA00022989"/>
    </source>
</evidence>
<keyword evidence="8" id="KW-0997">Cell inner membrane</keyword>
<accession>A0ABV9R015</accession>
<comment type="caution">
    <text evidence="10">The sequence shown here is derived from an EMBL/GenBank/DDBJ whole genome shotgun (WGS) entry which is preliminary data.</text>
</comment>
<dbReference type="PROSITE" id="PS50850">
    <property type="entry name" value="MFS"/>
    <property type="match status" value="1"/>
</dbReference>
<dbReference type="PANTHER" id="PTHR23502">
    <property type="entry name" value="MAJOR FACILITATOR SUPERFAMILY"/>
    <property type="match status" value="1"/>
</dbReference>
<name>A0ABV9R015_9GAMM</name>
<feature type="transmembrane region" description="Helical" evidence="8">
    <location>
        <begin position="342"/>
        <end position="360"/>
    </location>
</feature>
<dbReference type="PANTHER" id="PTHR23502:SF132">
    <property type="entry name" value="POLYAMINE TRANSPORTER 2-RELATED"/>
    <property type="match status" value="1"/>
</dbReference>
<feature type="transmembrane region" description="Helical" evidence="8">
    <location>
        <begin position="74"/>
        <end position="93"/>
    </location>
</feature>
<feature type="transmembrane region" description="Helical" evidence="8">
    <location>
        <begin position="132"/>
        <end position="157"/>
    </location>
</feature>
<comment type="caution">
    <text evidence="8">Lacks conserved residue(s) required for the propagation of feature annotation.</text>
</comment>
<evidence type="ECO:0000256" key="8">
    <source>
        <dbReference type="RuleBase" id="RU365088"/>
    </source>
</evidence>
<dbReference type="RefSeq" id="WP_380021402.1">
    <property type="nucleotide sequence ID" value="NZ_JBHSHD010000008.1"/>
</dbReference>
<feature type="transmembrane region" description="Helical" evidence="8">
    <location>
        <begin position="307"/>
        <end position="330"/>
    </location>
</feature>
<feature type="transmembrane region" description="Helical" evidence="8">
    <location>
        <begin position="366"/>
        <end position="385"/>
    </location>
</feature>
<feature type="transmembrane region" description="Helical" evidence="8">
    <location>
        <begin position="282"/>
        <end position="301"/>
    </location>
</feature>
<dbReference type="EMBL" id="JBHSHD010000008">
    <property type="protein sequence ID" value="MFC4821119.1"/>
    <property type="molecule type" value="Genomic_DNA"/>
</dbReference>
<keyword evidence="4" id="KW-1003">Cell membrane</keyword>
<dbReference type="SUPFAM" id="SSF103473">
    <property type="entry name" value="MFS general substrate transporter"/>
    <property type="match status" value="1"/>
</dbReference>
<feature type="transmembrane region" description="Helical" evidence="8">
    <location>
        <begin position="250"/>
        <end position="270"/>
    </location>
</feature>
<feature type="transmembrane region" description="Helical" evidence="8">
    <location>
        <begin position="163"/>
        <end position="182"/>
    </location>
</feature>
<dbReference type="CDD" id="cd17320">
    <property type="entry name" value="MFS_MdfA_MDR_like"/>
    <property type="match status" value="1"/>
</dbReference>
<dbReference type="InterPro" id="IPR011701">
    <property type="entry name" value="MFS"/>
</dbReference>
<evidence type="ECO:0000313" key="11">
    <source>
        <dbReference type="Proteomes" id="UP001595886"/>
    </source>
</evidence>
<keyword evidence="6 8" id="KW-1133">Transmembrane helix</keyword>
<evidence type="ECO:0000313" key="10">
    <source>
        <dbReference type="EMBL" id="MFC4821119.1"/>
    </source>
</evidence>
<reference evidence="11" key="1">
    <citation type="journal article" date="2019" name="Int. J. Syst. Evol. Microbiol.">
        <title>The Global Catalogue of Microorganisms (GCM) 10K type strain sequencing project: providing services to taxonomists for standard genome sequencing and annotation.</title>
        <authorList>
            <consortium name="The Broad Institute Genomics Platform"/>
            <consortium name="The Broad Institute Genome Sequencing Center for Infectious Disease"/>
            <person name="Wu L."/>
            <person name="Ma J."/>
        </authorList>
    </citation>
    <scope>NUCLEOTIDE SEQUENCE [LARGE SCALE GENOMIC DNA]</scope>
    <source>
        <strain evidence="11">CCUG 30340</strain>
    </source>
</reference>
<feature type="transmembrane region" description="Helical" evidence="8">
    <location>
        <begin position="99"/>
        <end position="120"/>
    </location>
</feature>
<organism evidence="10 11">
    <name type="scientific">Dokdonella ginsengisoli</name>
    <dbReference type="NCBI Taxonomy" id="363846"/>
    <lineage>
        <taxon>Bacteria</taxon>
        <taxon>Pseudomonadati</taxon>
        <taxon>Pseudomonadota</taxon>
        <taxon>Gammaproteobacteria</taxon>
        <taxon>Lysobacterales</taxon>
        <taxon>Rhodanobacteraceae</taxon>
        <taxon>Dokdonella</taxon>
    </lineage>
</organism>
<dbReference type="InterPro" id="IPR036259">
    <property type="entry name" value="MFS_trans_sf"/>
</dbReference>
<evidence type="ECO:0000256" key="1">
    <source>
        <dbReference type="ARBA" id="ARBA00004651"/>
    </source>
</evidence>